<protein>
    <submittedName>
        <fullName evidence="2">Uncharacterized protein</fullName>
    </submittedName>
</protein>
<dbReference type="AlphaFoldDB" id="G0ED82"/>
<dbReference type="Proteomes" id="UP000001037">
    <property type="component" value="Chromosome"/>
</dbReference>
<dbReference type="HOGENOM" id="CLU_2103598_0_0_2"/>
<sequence length="115" mass="12382">MAGEERDKTRVYLERVKTLEERARVALGAAAGLAGVFFTAASLIRNLRLVMVAAAVWSAATLVTASAYSFLAAERLWERLMRDPAKAYPLLVALFGAGLVAIGLAALIATIMGWW</sequence>
<accession>G0ED82</accession>
<feature type="transmembrane region" description="Helical" evidence="1">
    <location>
        <begin position="25"/>
        <end position="44"/>
    </location>
</feature>
<feature type="transmembrane region" description="Helical" evidence="1">
    <location>
        <begin position="91"/>
        <end position="114"/>
    </location>
</feature>
<gene>
    <name evidence="2" type="ordered locus">Pyrfu_1907</name>
</gene>
<proteinExistence type="predicted"/>
<keyword evidence="1" id="KW-0812">Transmembrane</keyword>
<evidence type="ECO:0000256" key="1">
    <source>
        <dbReference type="SAM" id="Phobius"/>
    </source>
</evidence>
<name>G0ED82_PYRF1</name>
<keyword evidence="1" id="KW-1133">Transmembrane helix</keyword>
<dbReference type="GeneID" id="11138246"/>
<evidence type="ECO:0000313" key="2">
    <source>
        <dbReference type="EMBL" id="AEM39760.1"/>
    </source>
</evidence>
<dbReference type="KEGG" id="pfm:Pyrfu_1907"/>
<dbReference type="EMBL" id="CP002838">
    <property type="protein sequence ID" value="AEM39760.1"/>
    <property type="molecule type" value="Genomic_DNA"/>
</dbReference>
<dbReference type="STRING" id="694429.Pyrfu_1907"/>
<evidence type="ECO:0000313" key="3">
    <source>
        <dbReference type="Proteomes" id="UP000001037"/>
    </source>
</evidence>
<dbReference type="RefSeq" id="WP_014027437.1">
    <property type="nucleotide sequence ID" value="NC_015931.1"/>
</dbReference>
<dbReference type="InParanoid" id="G0ED82"/>
<organism evidence="2 3">
    <name type="scientific">Pyrolobus fumarii (strain DSM 11204 / 1A)</name>
    <dbReference type="NCBI Taxonomy" id="694429"/>
    <lineage>
        <taxon>Archaea</taxon>
        <taxon>Thermoproteota</taxon>
        <taxon>Thermoprotei</taxon>
        <taxon>Desulfurococcales</taxon>
        <taxon>Pyrodictiaceae</taxon>
        <taxon>Pyrolobus</taxon>
    </lineage>
</organism>
<feature type="transmembrane region" description="Helical" evidence="1">
    <location>
        <begin position="50"/>
        <end position="71"/>
    </location>
</feature>
<reference evidence="2 3" key="1">
    <citation type="journal article" date="2011" name="Stand. Genomic Sci.">
        <title>Complete genome sequence of the hyperthermophilic chemolithoautotroph Pyrolobus fumarii type strain (1A).</title>
        <authorList>
            <person name="Anderson I."/>
            <person name="Goker M."/>
            <person name="Nolan M."/>
            <person name="Lucas S."/>
            <person name="Hammon N."/>
            <person name="Deshpande S."/>
            <person name="Cheng J.F."/>
            <person name="Tapia R."/>
            <person name="Han C."/>
            <person name="Goodwin L."/>
            <person name="Pitluck S."/>
            <person name="Huntemann M."/>
            <person name="Liolios K."/>
            <person name="Ivanova N."/>
            <person name="Pagani I."/>
            <person name="Mavromatis K."/>
            <person name="Ovchinikova G."/>
            <person name="Pati A."/>
            <person name="Chen A."/>
            <person name="Palaniappan K."/>
            <person name="Land M."/>
            <person name="Hauser L."/>
            <person name="Brambilla E.M."/>
            <person name="Huber H."/>
            <person name="Yasawong M."/>
            <person name="Rohde M."/>
            <person name="Spring S."/>
            <person name="Abt B."/>
            <person name="Sikorski J."/>
            <person name="Wirth R."/>
            <person name="Detter J.C."/>
            <person name="Woyke T."/>
            <person name="Bristow J."/>
            <person name="Eisen J.A."/>
            <person name="Markowitz V."/>
            <person name="Hugenholtz P."/>
            <person name="Kyrpides N.C."/>
            <person name="Klenk H.P."/>
            <person name="Lapidus A."/>
        </authorList>
    </citation>
    <scope>NUCLEOTIDE SEQUENCE [LARGE SCALE GENOMIC DNA]</scope>
    <source>
        <strain evidence="3">DSM 11204 / 1A</strain>
    </source>
</reference>
<keyword evidence="3" id="KW-1185">Reference proteome</keyword>
<keyword evidence="1" id="KW-0472">Membrane</keyword>